<organism evidence="3">
    <name type="scientific">Rosellinia necatrix</name>
    <name type="common">White root-rot fungus</name>
    <dbReference type="NCBI Taxonomy" id="77044"/>
    <lineage>
        <taxon>Eukaryota</taxon>
        <taxon>Fungi</taxon>
        <taxon>Dikarya</taxon>
        <taxon>Ascomycota</taxon>
        <taxon>Pezizomycotina</taxon>
        <taxon>Sordariomycetes</taxon>
        <taxon>Xylariomycetidae</taxon>
        <taxon>Xylariales</taxon>
        <taxon>Xylariaceae</taxon>
        <taxon>Rosellinia</taxon>
    </lineage>
</organism>
<evidence type="ECO:0000259" key="2">
    <source>
        <dbReference type="PROSITE" id="PS00036"/>
    </source>
</evidence>
<sequence length="286" mass="30994">MEAANSPPSTSDGQARKRKSRNSDVRKEQNRIASRAYREKRRQKLALLDEILKSDSHTDSMSSVSDETEYSAMTPAPAPEFRAAEPTSAATHSPRSPAPYYMSAGPRLASMSAGIQTLPSSIPSRDAGGYVSYSVRDYSQEPERLTTHTDYACDPNIATMGLSSGYVSPLPSVASMSSAPMFPFDEEAMGGPFSAYPPLEVDVSGFPAATPGCDSDMINALQSLSRLNDNQQQQIVAYLQKKINPAQSTVADHPFHLGHGGYHVPVQRSNLLLGMKPSNTRGFFKL</sequence>
<evidence type="ECO:0000313" key="3">
    <source>
        <dbReference type="EMBL" id="GAP86208.2"/>
    </source>
</evidence>
<dbReference type="InterPro" id="IPR004827">
    <property type="entry name" value="bZIP"/>
</dbReference>
<reference evidence="3" key="1">
    <citation type="submission" date="2016-03" db="EMBL/GenBank/DDBJ databases">
        <title>Draft genome sequence of Rosellinia necatrix.</title>
        <authorList>
            <person name="Kanematsu S."/>
        </authorList>
    </citation>
    <scope>NUCLEOTIDE SEQUENCE [LARGE SCALE GENOMIC DNA]</scope>
    <source>
        <strain evidence="3">W97</strain>
    </source>
</reference>
<dbReference type="CDD" id="cd14688">
    <property type="entry name" value="bZIP_YAP"/>
    <property type="match status" value="1"/>
</dbReference>
<feature type="compositionally biased region" description="Polar residues" evidence="1">
    <location>
        <begin position="1"/>
        <end position="13"/>
    </location>
</feature>
<dbReference type="EMBL" id="DF977448">
    <property type="protein sequence ID" value="GAP86208.2"/>
    <property type="molecule type" value="Genomic_DNA"/>
</dbReference>
<dbReference type="PROSITE" id="PS00036">
    <property type="entry name" value="BZIP_BASIC"/>
    <property type="match status" value="1"/>
</dbReference>
<evidence type="ECO:0000313" key="4">
    <source>
        <dbReference type="Proteomes" id="UP000054516"/>
    </source>
</evidence>
<protein>
    <recommendedName>
        <fullName evidence="2">BZIP domain-containing protein</fullName>
    </recommendedName>
</protein>
<feature type="domain" description="BZIP" evidence="2">
    <location>
        <begin position="26"/>
        <end position="40"/>
    </location>
</feature>
<proteinExistence type="predicted"/>
<feature type="region of interest" description="Disordered" evidence="1">
    <location>
        <begin position="1"/>
        <end position="74"/>
    </location>
</feature>
<accession>A0A1W2TDX7</accession>
<keyword evidence="4" id="KW-1185">Reference proteome</keyword>
<dbReference type="AlphaFoldDB" id="A0A1W2TDX7"/>
<name>A0A1W2TDX7_ROSNE</name>
<feature type="compositionally biased region" description="Basic and acidic residues" evidence="1">
    <location>
        <begin position="21"/>
        <end position="30"/>
    </location>
</feature>
<dbReference type="Proteomes" id="UP000054516">
    <property type="component" value="Unassembled WGS sequence"/>
</dbReference>
<evidence type="ECO:0000256" key="1">
    <source>
        <dbReference type="SAM" id="MobiDB-lite"/>
    </source>
</evidence>
<dbReference type="OrthoDB" id="2245989at2759"/>
<gene>
    <name evidence="3" type="ORF">SAMD00023353_0303480</name>
</gene>
<dbReference type="GO" id="GO:0003700">
    <property type="term" value="F:DNA-binding transcription factor activity"/>
    <property type="evidence" value="ECO:0007669"/>
    <property type="project" value="InterPro"/>
</dbReference>